<dbReference type="RefSeq" id="WP_311547017.1">
    <property type="nucleotide sequence ID" value="NZ_JAVREK010000025.1"/>
</dbReference>
<feature type="transmembrane region" description="Helical" evidence="2">
    <location>
        <begin position="298"/>
        <end position="316"/>
    </location>
</feature>
<feature type="compositionally biased region" description="Low complexity" evidence="1">
    <location>
        <begin position="749"/>
        <end position="766"/>
    </location>
</feature>
<feature type="transmembrane region" description="Helical" evidence="2">
    <location>
        <begin position="336"/>
        <end position="355"/>
    </location>
</feature>
<keyword evidence="4" id="KW-1185">Reference proteome</keyword>
<gene>
    <name evidence="3" type="ORF">RM446_20570</name>
</gene>
<feature type="compositionally biased region" description="Basic and acidic residues" evidence="1">
    <location>
        <begin position="815"/>
        <end position="825"/>
    </location>
</feature>
<protein>
    <recommendedName>
        <fullName evidence="5">Integral membrane protein</fullName>
    </recommendedName>
</protein>
<feature type="transmembrane region" description="Helical" evidence="2">
    <location>
        <begin position="170"/>
        <end position="188"/>
    </location>
</feature>
<evidence type="ECO:0000313" key="3">
    <source>
        <dbReference type="EMBL" id="MDT0304520.1"/>
    </source>
</evidence>
<dbReference type="EMBL" id="JAVREK010000025">
    <property type="protein sequence ID" value="MDT0304520.1"/>
    <property type="molecule type" value="Genomic_DNA"/>
</dbReference>
<keyword evidence="2" id="KW-0812">Transmembrane</keyword>
<name>A0ABU2KYZ1_9ACTN</name>
<evidence type="ECO:0008006" key="5">
    <source>
        <dbReference type="Google" id="ProtNLM"/>
    </source>
</evidence>
<feature type="transmembrane region" description="Helical" evidence="2">
    <location>
        <begin position="111"/>
        <end position="133"/>
    </location>
</feature>
<reference evidence="4" key="1">
    <citation type="submission" date="2023-07" db="EMBL/GenBank/DDBJ databases">
        <title>30 novel species of actinomycetes from the DSMZ collection.</title>
        <authorList>
            <person name="Nouioui I."/>
        </authorList>
    </citation>
    <scope>NUCLEOTIDE SEQUENCE [LARGE SCALE GENOMIC DNA]</scope>
    <source>
        <strain evidence="4">DSM 45055</strain>
    </source>
</reference>
<keyword evidence="2" id="KW-1133">Transmembrane helix</keyword>
<dbReference type="SUPFAM" id="SSF53474">
    <property type="entry name" value="alpha/beta-Hydrolases"/>
    <property type="match status" value="1"/>
</dbReference>
<feature type="transmembrane region" description="Helical" evidence="2">
    <location>
        <begin position="422"/>
        <end position="445"/>
    </location>
</feature>
<evidence type="ECO:0000313" key="4">
    <source>
        <dbReference type="Proteomes" id="UP001183226"/>
    </source>
</evidence>
<dbReference type="InterPro" id="IPR029058">
    <property type="entry name" value="AB_hydrolase_fold"/>
</dbReference>
<dbReference type="Proteomes" id="UP001183226">
    <property type="component" value="Unassembled WGS sequence"/>
</dbReference>
<feature type="transmembrane region" description="Helical" evidence="2">
    <location>
        <begin position="72"/>
        <end position="90"/>
    </location>
</feature>
<feature type="compositionally biased region" description="Basic and acidic residues" evidence="1">
    <location>
        <begin position="767"/>
        <end position="780"/>
    </location>
</feature>
<evidence type="ECO:0000256" key="1">
    <source>
        <dbReference type="SAM" id="MobiDB-lite"/>
    </source>
</evidence>
<feature type="transmembrane region" description="Helical" evidence="2">
    <location>
        <begin position="260"/>
        <end position="286"/>
    </location>
</feature>
<evidence type="ECO:0000256" key="2">
    <source>
        <dbReference type="SAM" id="Phobius"/>
    </source>
</evidence>
<feature type="transmembrane region" description="Helical" evidence="2">
    <location>
        <begin position="367"/>
        <end position="392"/>
    </location>
</feature>
<feature type="transmembrane region" description="Helical" evidence="2">
    <location>
        <begin position="484"/>
        <end position="508"/>
    </location>
</feature>
<proteinExistence type="predicted"/>
<organism evidence="3 4">
    <name type="scientific">Streptomonospora wellingtoniae</name>
    <dbReference type="NCBI Taxonomy" id="3075544"/>
    <lineage>
        <taxon>Bacteria</taxon>
        <taxon>Bacillati</taxon>
        <taxon>Actinomycetota</taxon>
        <taxon>Actinomycetes</taxon>
        <taxon>Streptosporangiales</taxon>
        <taxon>Nocardiopsidaceae</taxon>
        <taxon>Streptomonospora</taxon>
    </lineage>
</organism>
<feature type="transmembrane region" description="Helical" evidence="2">
    <location>
        <begin position="229"/>
        <end position="248"/>
    </location>
</feature>
<sequence>MPETRAVELRVHGVSGGQAEELLDVEPAVRVCGDPLAGFFRWRRRPDTETVPGLAREIFAWGKLTSGRSSRALWLLLLPFLLVNIAYWMRPARSSQAPSRGTAAAEHVYRAAARLLALSLTALLVVAAAGVGMDLVGWQCAGYGRRCAELRPLLGMLAAPGAPLAEPARALAAGALLPMAVIAVLWLVSRRSGPHTVPEALPEPAPRPEAPLSAPDFWRADAITARLRSAHIAVAVSAVAFLLAAPALHYDGASGRGLAAGLPIAGLLAATAVLGAAGAVVPGSTPASHRRADTACRLLRNTALALLAAALVYALWPRPGWTAQGALPWYSTVLNALLAVQCVLGALLSAAALVLHRRAGAPARVPLAGTAGPAAAVLGALLGGALSAAVVYQAAGWLGGCYYPGAQAGGCIVLQPAAAYSWLQLAFTLEAAIALVCAGAVLVLLRRRGRREAETAAAAYGRGVDAERTRGIARARAFGGVAEYLPPSLAALSLPVAALIGLVLFSVFTGHLTAVPGQGGGAAAPPQAVLTVLVAVGSFLGGGFLLALMLVGGSAYRDEPTRQAVGVLWDVGTFWPRLAHPLAPPSYGERAVPQLAARVTDMADRGTDVVLSGHSQGSVLAAATLWQVPPRVRESVVLITHGSPLSRLYARYFPAYFGPVALGDLRERASRWRNLWRCTDPIGGPVLASEDGQVCAVGYAEPLPDPRHYGVRPGEALYPPILGHSYYTRDEMYAESVRHARDLLAEGARGAGAPAVPAARSGARGSSEPERRSPREEGRRTAPLREPGLPAAVGPLVAPDAAHGGADVEQVDEGGDQRDEHEEPD</sequence>
<comment type="caution">
    <text evidence="3">The sequence shown here is derived from an EMBL/GenBank/DDBJ whole genome shotgun (WGS) entry which is preliminary data.</text>
</comment>
<feature type="transmembrane region" description="Helical" evidence="2">
    <location>
        <begin position="528"/>
        <end position="552"/>
    </location>
</feature>
<keyword evidence="2" id="KW-0472">Membrane</keyword>
<accession>A0ABU2KYZ1</accession>
<feature type="region of interest" description="Disordered" evidence="1">
    <location>
        <begin position="749"/>
        <end position="825"/>
    </location>
</feature>